<evidence type="ECO:0000256" key="3">
    <source>
        <dbReference type="ARBA" id="ARBA00022679"/>
    </source>
</evidence>
<keyword evidence="7" id="KW-0418">Kinase</keyword>
<dbReference type="InterPro" id="IPR036890">
    <property type="entry name" value="HATPase_C_sf"/>
</dbReference>
<evidence type="ECO:0000313" key="7">
    <source>
        <dbReference type="EMBL" id="CCI86290.1"/>
    </source>
</evidence>
<evidence type="ECO:0000256" key="2">
    <source>
        <dbReference type="ARBA" id="ARBA00022553"/>
    </source>
</evidence>
<keyword evidence="5" id="KW-0472">Membrane</keyword>
<dbReference type="InterPro" id="IPR003660">
    <property type="entry name" value="HAMP_dom"/>
</dbReference>
<keyword evidence="5" id="KW-1133">Transmembrane helix</keyword>
<dbReference type="InterPro" id="IPR010559">
    <property type="entry name" value="Sig_transdc_His_kin_internal"/>
</dbReference>
<comment type="caution">
    <text evidence="7">The sequence shown here is derived from an EMBL/GenBank/DDBJ whole genome shotgun (WGS) entry which is preliminary data.</text>
</comment>
<dbReference type="RefSeq" id="WP_008472180.1">
    <property type="nucleotide sequence ID" value="NZ_AYZO01000019.1"/>
</dbReference>
<dbReference type="InterPro" id="IPR051552">
    <property type="entry name" value="HptR"/>
</dbReference>
<accession>I7JZI3</accession>
<proteinExistence type="predicted"/>
<keyword evidence="4" id="KW-0175">Coiled coil</keyword>
<dbReference type="EMBL" id="CAKC01000009">
    <property type="protein sequence ID" value="CCI86290.1"/>
    <property type="molecule type" value="Genomic_DNA"/>
</dbReference>
<sequence>MRLGFKRLMIYYGIALALFTTIGTLFFSIYSYRNFQQELVLTQDYAISQTTTLFNENLNVADSISDYVSENGEHIDNIRQYLQSSPAKYASFTLDQTDRTGEYFNWPMTSQLFYIKHPNMEKLVITFFNQYSAFKAEKGNGGYKTSAKKALSNDLIYSPIVDPRIQSAVGLVGTSFKKEVLLNKFRNINNHKYLSMLIVNTDDRILYKYFGKSVTKEQRNHIKNIVSKGHLNFSPHEYLIRSSWIDDDYRIITLIPKNVSLTASLNRILPIALSGILVEVLLVVIFVFTFKSYRRQLDAIIKTTRQVSENHLNVRVSSDNLVYDDLADLSTNIDSMLDAIKRYINEVYQIKILQQETQMKALQSQINPHFMANTLEYIRMAALDIGARDLAKVVYNFAALLRGNVDNKVMSTLKQEVDLVKNYIYLYQVRFPDKLAYQIKFDPQISQIEIPRFSLQPIVENYFVHGVDFTNAMNAIEINARKIENRIVIDIIDNGHPMSEERLQEINSYFTTDEIVANSVGLRNVYLRMANYTKNFEMKIANNQYDGVTVTMFFDV</sequence>
<dbReference type="Proteomes" id="UP000009326">
    <property type="component" value="Unassembled WGS sequence"/>
</dbReference>
<evidence type="ECO:0000313" key="8">
    <source>
        <dbReference type="Proteomes" id="UP000009326"/>
    </source>
</evidence>
<evidence type="ECO:0000256" key="4">
    <source>
        <dbReference type="SAM" id="Coils"/>
    </source>
</evidence>
<evidence type="ECO:0000256" key="5">
    <source>
        <dbReference type="SAM" id="Phobius"/>
    </source>
</evidence>
<feature type="transmembrane region" description="Helical" evidence="5">
    <location>
        <begin position="268"/>
        <end position="290"/>
    </location>
</feature>
<feature type="domain" description="HAMP" evidence="6">
    <location>
        <begin position="291"/>
        <end position="345"/>
    </location>
</feature>
<gene>
    <name evidence="7" type="ORF">BN52_06355</name>
</gene>
<evidence type="ECO:0000259" key="6">
    <source>
        <dbReference type="PROSITE" id="PS50885"/>
    </source>
</evidence>
<dbReference type="STRING" id="1423751.FC38_GL000572"/>
<dbReference type="SUPFAM" id="SSF55874">
    <property type="entry name" value="ATPase domain of HSP90 chaperone/DNA topoisomerase II/histidine kinase"/>
    <property type="match status" value="1"/>
</dbReference>
<evidence type="ECO:0000256" key="1">
    <source>
        <dbReference type="ARBA" id="ARBA00004370"/>
    </source>
</evidence>
<dbReference type="Gene3D" id="6.10.340.10">
    <property type="match status" value="1"/>
</dbReference>
<organism evidence="7 8">
    <name type="scientific">Lactobacillus gigeriorum DSM 23908 = CRBIP 24.85</name>
    <dbReference type="NCBI Taxonomy" id="1423751"/>
    <lineage>
        <taxon>Bacteria</taxon>
        <taxon>Bacillati</taxon>
        <taxon>Bacillota</taxon>
        <taxon>Bacilli</taxon>
        <taxon>Lactobacillales</taxon>
        <taxon>Lactobacillaceae</taxon>
        <taxon>Lactobacillus</taxon>
    </lineage>
</organism>
<reference evidence="7 8" key="1">
    <citation type="submission" date="2012-06" db="EMBL/GenBank/DDBJ databases">
        <title>Draft genome sequence of Lactobacillus gigeriorum CRBIP 24.85T, isolated from chicken crop.</title>
        <authorList>
            <person name="Cousin S."/>
            <person name="Ma L."/>
            <person name="Creno S."/>
            <person name="Clermont D."/>
            <person name="Loux V."/>
            <person name="Bizet C."/>
            <person name="Bouchier C."/>
        </authorList>
    </citation>
    <scope>NUCLEOTIDE SEQUENCE [LARGE SCALE GENOMIC DNA]</scope>
    <source>
        <strain evidence="8">CRBIP 24.85T</strain>
    </source>
</reference>
<dbReference type="PANTHER" id="PTHR42713:SF2">
    <property type="entry name" value="TWO-COMPONENT SENSOR KINASE YESM"/>
    <property type="match status" value="1"/>
</dbReference>
<keyword evidence="2" id="KW-0597">Phosphoprotein</keyword>
<name>I7JZI3_9LACO</name>
<feature type="coiled-coil region" evidence="4">
    <location>
        <begin position="326"/>
        <end position="365"/>
    </location>
</feature>
<keyword evidence="5" id="KW-0812">Transmembrane</keyword>
<comment type="subcellular location">
    <subcellularLocation>
        <location evidence="1">Membrane</location>
    </subcellularLocation>
</comment>
<dbReference type="PANTHER" id="PTHR42713">
    <property type="entry name" value="HISTIDINE KINASE-RELATED"/>
    <property type="match status" value="1"/>
</dbReference>
<dbReference type="Pfam" id="PF06580">
    <property type="entry name" value="His_kinase"/>
    <property type="match status" value="1"/>
</dbReference>
<dbReference type="AlphaFoldDB" id="I7JZI3"/>
<dbReference type="PROSITE" id="PS50885">
    <property type="entry name" value="HAMP"/>
    <property type="match status" value="1"/>
</dbReference>
<dbReference type="OrthoDB" id="9776552at2"/>
<feature type="transmembrane region" description="Helical" evidence="5">
    <location>
        <begin position="9"/>
        <end position="32"/>
    </location>
</feature>
<keyword evidence="3" id="KW-0808">Transferase</keyword>
<dbReference type="GO" id="GO:0016020">
    <property type="term" value="C:membrane"/>
    <property type="evidence" value="ECO:0007669"/>
    <property type="project" value="UniProtKB-SubCell"/>
</dbReference>
<dbReference type="Gene3D" id="3.30.565.10">
    <property type="entry name" value="Histidine kinase-like ATPase, C-terminal domain"/>
    <property type="match status" value="1"/>
</dbReference>
<dbReference type="GO" id="GO:0000155">
    <property type="term" value="F:phosphorelay sensor kinase activity"/>
    <property type="evidence" value="ECO:0007669"/>
    <property type="project" value="InterPro"/>
</dbReference>
<protein>
    <submittedName>
        <fullName evidence="7">Two-component system histidine protein kinase</fullName>
    </submittedName>
</protein>